<dbReference type="Gene3D" id="3.60.40.10">
    <property type="entry name" value="PPM-type phosphatase domain"/>
    <property type="match status" value="1"/>
</dbReference>
<comment type="caution">
    <text evidence="2">The sequence shown here is derived from an EMBL/GenBank/DDBJ whole genome shotgun (WGS) entry which is preliminary data.</text>
</comment>
<evidence type="ECO:0000313" key="2">
    <source>
        <dbReference type="EMBL" id="MFB9095807.1"/>
    </source>
</evidence>
<protein>
    <submittedName>
        <fullName evidence="2">Protein phosphatase 2C domain-containing protein</fullName>
    </submittedName>
</protein>
<dbReference type="InterPro" id="IPR001932">
    <property type="entry name" value="PPM-type_phosphatase-like_dom"/>
</dbReference>
<name>A0ABV5GKJ8_9FLAO</name>
<dbReference type="SUPFAM" id="SSF81606">
    <property type="entry name" value="PP2C-like"/>
    <property type="match status" value="1"/>
</dbReference>
<sequence>MKIYTALQRGEYHENYCEDSLYYGKYGKDKMLFAVMDGCTTAMESHFSSTLISKIIKKICLEKGYKDFVAYSHKKSSLETELKSIMSDLMQELKTIKNQLLLDTKELLTTLLLLLVDQTTNEGILLAIGDGFVNINGTITDLEQDNKPDYLGFHCNDDFETFYTSQKQITPINTISDITIATDGIFTFESFSKNKTDEDLNCIDYLTKNKAQEESNEMLTLKLKFIENQLGKKPTDDFTMIRIIK</sequence>
<organism evidence="2 3">
    <name type="scientific">Flavobacterium jumunjinense</name>
    <dbReference type="NCBI Taxonomy" id="998845"/>
    <lineage>
        <taxon>Bacteria</taxon>
        <taxon>Pseudomonadati</taxon>
        <taxon>Bacteroidota</taxon>
        <taxon>Flavobacteriia</taxon>
        <taxon>Flavobacteriales</taxon>
        <taxon>Flavobacteriaceae</taxon>
        <taxon>Flavobacterium</taxon>
    </lineage>
</organism>
<dbReference type="Proteomes" id="UP001589607">
    <property type="component" value="Unassembled WGS sequence"/>
</dbReference>
<reference evidence="2 3" key="1">
    <citation type="submission" date="2024-09" db="EMBL/GenBank/DDBJ databases">
        <authorList>
            <person name="Sun Q."/>
            <person name="Mori K."/>
        </authorList>
    </citation>
    <scope>NUCLEOTIDE SEQUENCE [LARGE SCALE GENOMIC DNA]</scope>
    <source>
        <strain evidence="2 3">CECT 7955</strain>
    </source>
</reference>
<keyword evidence="3" id="KW-1185">Reference proteome</keyword>
<dbReference type="InterPro" id="IPR036457">
    <property type="entry name" value="PPM-type-like_dom_sf"/>
</dbReference>
<proteinExistence type="predicted"/>
<dbReference type="Pfam" id="PF13672">
    <property type="entry name" value="PP2C_2"/>
    <property type="match status" value="1"/>
</dbReference>
<gene>
    <name evidence="2" type="ORF">ACFFVF_04720</name>
</gene>
<evidence type="ECO:0000259" key="1">
    <source>
        <dbReference type="Pfam" id="PF13672"/>
    </source>
</evidence>
<feature type="domain" description="PPM-type phosphatase" evidence="1">
    <location>
        <begin position="15"/>
        <end position="195"/>
    </location>
</feature>
<dbReference type="RefSeq" id="WP_236456513.1">
    <property type="nucleotide sequence ID" value="NZ_CBCSGE010000011.1"/>
</dbReference>
<evidence type="ECO:0000313" key="3">
    <source>
        <dbReference type="Proteomes" id="UP001589607"/>
    </source>
</evidence>
<accession>A0ABV5GKJ8</accession>
<dbReference type="EMBL" id="JBHMEY010000010">
    <property type="protein sequence ID" value="MFB9095807.1"/>
    <property type="molecule type" value="Genomic_DNA"/>
</dbReference>